<dbReference type="GO" id="GO:0006357">
    <property type="term" value="P:regulation of transcription by RNA polymerase II"/>
    <property type="evidence" value="ECO:0007669"/>
    <property type="project" value="TreeGrafter"/>
</dbReference>
<keyword evidence="4" id="KW-1185">Reference proteome</keyword>
<dbReference type="EnsemblFungi" id="PTTG_29443-t43_1">
    <property type="protein sequence ID" value="PTTG_29443-t43_1-p1"/>
    <property type="gene ID" value="PTTG_29443"/>
</dbReference>
<feature type="compositionally biased region" description="Polar residues" evidence="1">
    <location>
        <begin position="55"/>
        <end position="75"/>
    </location>
</feature>
<accession>A0A180G4M8</accession>
<protein>
    <recommendedName>
        <fullName evidence="5">DUF659 domain-containing protein</fullName>
    </recommendedName>
</protein>
<reference evidence="3" key="4">
    <citation type="submission" date="2025-05" db="UniProtKB">
        <authorList>
            <consortium name="EnsemblFungi"/>
        </authorList>
    </citation>
    <scope>IDENTIFICATION</scope>
    <source>
        <strain evidence="3">isolate 1-1 / race 1 (BBBD)</strain>
    </source>
</reference>
<evidence type="ECO:0000313" key="3">
    <source>
        <dbReference type="EnsemblFungi" id="PTTG_29443-t43_1-p1"/>
    </source>
</evidence>
<name>A0A180G4M8_PUCT1</name>
<evidence type="ECO:0000313" key="4">
    <source>
        <dbReference type="Proteomes" id="UP000005240"/>
    </source>
</evidence>
<dbReference type="InterPro" id="IPR012337">
    <property type="entry name" value="RNaseH-like_sf"/>
</dbReference>
<dbReference type="SUPFAM" id="SSF53098">
    <property type="entry name" value="Ribonuclease H-like"/>
    <property type="match status" value="1"/>
</dbReference>
<feature type="compositionally biased region" description="Polar residues" evidence="1">
    <location>
        <begin position="10"/>
        <end position="25"/>
    </location>
</feature>
<evidence type="ECO:0008006" key="5">
    <source>
        <dbReference type="Google" id="ProtNLM"/>
    </source>
</evidence>
<gene>
    <name evidence="2" type="ORF">PTTG_29443</name>
</gene>
<sequence>MPHNRKQRRQNTSVIESSPSSSQNPTPAPPSTKGSKSKSRQTNDIQDKEHDSPTSRENLITPTSTQPPSGLNRQGSDAEELRRAQRVTRNALSSSYKSYLLPKLSEQLDKNNRRMIAYPCKMCGIKIHHPTSDSLCSNLIKHAANCLRKQTEPKVNQNLATCGVKGTGDIDSKEVPQLCAVWCAEAARPFSALVDASHWAILHPTVVNNLPARQTVSKDIHQLYSAIQQNYKSVLEAQNGALYLGVDAWQSPNGFDILGIVIYRLIDDESEYPKLEAMPLDFIRFSQSHTGEYLAKMVCLVVEKFGIRDKICGIVSNNATNNKVMVKELKKQKWARFKQEPHWVHCFAHMLNLIVQGILRPFGTVKQSTTEDKLATTGDNSDDSDSGDEDNSGSERNINFFLPENNTSSGSEDDDGSEVDPLERNDPEEQLSLGDIENASEEDESDRYTTDQCKKTLAKFCAISKKLKYPPNSRAKFINICGEQGCQTPHNIEKDEQTRWNSTLVQINSIIRCEAAIVVWQRHKQHGIKQKFYLNQSDFELARDLAEVLNLFYNITQQILIAGYAWLANTVVFINQITEHLSTAISGSKYPPALKNACRIGLQITNKYYSLTDASPLYRIAIVLHPSFWDKYFKLVNWEPEWISEAVRLMREMWVNYYKPAPIAAAPLSLLTNSSKPKTSILAGLGDAAAARGGQCSTDQLDLWLAGGLILENGDPVNPLKW</sequence>
<dbReference type="InterPro" id="IPR052717">
    <property type="entry name" value="Vacuolar_transposase_reg"/>
</dbReference>
<dbReference type="PANTHER" id="PTHR46169">
    <property type="entry name" value="DNA REPLICATION-RELATED ELEMENT FACTOR, ISOFORM A"/>
    <property type="match status" value="1"/>
</dbReference>
<reference evidence="2" key="2">
    <citation type="submission" date="2016-05" db="EMBL/GenBank/DDBJ databases">
        <title>Comparative analysis highlights variable genome content of wheat rusts and divergence of the mating loci.</title>
        <authorList>
            <person name="Cuomo C.A."/>
            <person name="Bakkeren G."/>
            <person name="Szabo L."/>
            <person name="Khalil H."/>
            <person name="Joly D."/>
            <person name="Goldberg J."/>
            <person name="Young S."/>
            <person name="Zeng Q."/>
            <person name="Fellers J."/>
        </authorList>
    </citation>
    <scope>NUCLEOTIDE SEQUENCE [LARGE SCALE GENOMIC DNA]</scope>
    <source>
        <strain evidence="2">1-1 BBBD Race 1</strain>
    </source>
</reference>
<reference evidence="2" key="1">
    <citation type="submission" date="2009-11" db="EMBL/GenBank/DDBJ databases">
        <authorList>
            <consortium name="The Broad Institute Genome Sequencing Platform"/>
            <person name="Ward D."/>
            <person name="Feldgarden M."/>
            <person name="Earl A."/>
            <person name="Young S.K."/>
            <person name="Zeng Q."/>
            <person name="Koehrsen M."/>
            <person name="Alvarado L."/>
            <person name="Berlin A."/>
            <person name="Bochicchio J."/>
            <person name="Borenstein D."/>
            <person name="Chapman S.B."/>
            <person name="Chen Z."/>
            <person name="Engels R."/>
            <person name="Freedman E."/>
            <person name="Gellesch M."/>
            <person name="Goldberg J."/>
            <person name="Griggs A."/>
            <person name="Gujja S."/>
            <person name="Heilman E."/>
            <person name="Heiman D."/>
            <person name="Hepburn T."/>
            <person name="Howarth C."/>
            <person name="Jen D."/>
            <person name="Larson L."/>
            <person name="Lewis B."/>
            <person name="Mehta T."/>
            <person name="Park D."/>
            <person name="Pearson M."/>
            <person name="Roberts A."/>
            <person name="Saif S."/>
            <person name="Shea T."/>
            <person name="Shenoy N."/>
            <person name="Sisk P."/>
            <person name="Stolte C."/>
            <person name="Sykes S."/>
            <person name="Thomson T."/>
            <person name="Walk T."/>
            <person name="White J."/>
            <person name="Yandava C."/>
            <person name="Izard J."/>
            <person name="Baranova O.V."/>
            <person name="Blanton J.M."/>
            <person name="Tanner A.C."/>
            <person name="Dewhirst F.E."/>
            <person name="Haas B."/>
            <person name="Nusbaum C."/>
            <person name="Birren B."/>
        </authorList>
    </citation>
    <scope>NUCLEOTIDE SEQUENCE [LARGE SCALE GENOMIC DNA]</scope>
    <source>
        <strain evidence="2">1-1 BBBD Race 1</strain>
    </source>
</reference>
<organism evidence="2">
    <name type="scientific">Puccinia triticina (isolate 1-1 / race 1 (BBBD))</name>
    <name type="common">Brown leaf rust fungus</name>
    <dbReference type="NCBI Taxonomy" id="630390"/>
    <lineage>
        <taxon>Eukaryota</taxon>
        <taxon>Fungi</taxon>
        <taxon>Dikarya</taxon>
        <taxon>Basidiomycota</taxon>
        <taxon>Pucciniomycotina</taxon>
        <taxon>Pucciniomycetes</taxon>
        <taxon>Pucciniales</taxon>
        <taxon>Pucciniaceae</taxon>
        <taxon>Puccinia</taxon>
    </lineage>
</organism>
<dbReference type="Proteomes" id="UP000005240">
    <property type="component" value="Unassembled WGS sequence"/>
</dbReference>
<feature type="compositionally biased region" description="Acidic residues" evidence="1">
    <location>
        <begin position="411"/>
        <end position="420"/>
    </location>
</feature>
<dbReference type="VEuPathDB" id="FungiDB:PTTG_29443"/>
<proteinExistence type="predicted"/>
<feature type="region of interest" description="Disordered" evidence="1">
    <location>
        <begin position="369"/>
        <end position="448"/>
    </location>
</feature>
<dbReference type="OrthoDB" id="1607513at2759"/>
<feature type="compositionally biased region" description="Basic and acidic residues" evidence="1">
    <location>
        <begin position="45"/>
        <end position="54"/>
    </location>
</feature>
<dbReference type="PANTHER" id="PTHR46169:SF15">
    <property type="entry name" value="INNER CENTROMERE PROTEIN A-LIKE ISOFORM X1-RELATED"/>
    <property type="match status" value="1"/>
</dbReference>
<evidence type="ECO:0000313" key="2">
    <source>
        <dbReference type="EMBL" id="OAV87409.1"/>
    </source>
</evidence>
<evidence type="ECO:0000256" key="1">
    <source>
        <dbReference type="SAM" id="MobiDB-lite"/>
    </source>
</evidence>
<feature type="compositionally biased region" description="Acidic residues" evidence="1">
    <location>
        <begin position="380"/>
        <end position="392"/>
    </location>
</feature>
<feature type="region of interest" description="Disordered" evidence="1">
    <location>
        <begin position="1"/>
        <end position="80"/>
    </location>
</feature>
<reference evidence="3 4" key="3">
    <citation type="journal article" date="2017" name="G3 (Bethesda)">
        <title>Comparative analysis highlights variable genome content of wheat rusts and divergence of the mating loci.</title>
        <authorList>
            <person name="Cuomo C.A."/>
            <person name="Bakkeren G."/>
            <person name="Khalil H.B."/>
            <person name="Panwar V."/>
            <person name="Joly D."/>
            <person name="Linning R."/>
            <person name="Sakthikumar S."/>
            <person name="Song X."/>
            <person name="Adiconis X."/>
            <person name="Fan L."/>
            <person name="Goldberg J.M."/>
            <person name="Levin J.Z."/>
            <person name="Young S."/>
            <person name="Zeng Q."/>
            <person name="Anikster Y."/>
            <person name="Bruce M."/>
            <person name="Wang M."/>
            <person name="Yin C."/>
            <person name="McCallum B."/>
            <person name="Szabo L.J."/>
            <person name="Hulbert S."/>
            <person name="Chen X."/>
            <person name="Fellers J.P."/>
        </authorList>
    </citation>
    <scope>NUCLEOTIDE SEQUENCE</scope>
    <source>
        <strain evidence="4">Isolate 1-1 / race 1 (BBBD)</strain>
        <strain evidence="3">isolate 1-1 / race 1 (BBBD)</strain>
    </source>
</reference>
<dbReference type="GO" id="GO:0005634">
    <property type="term" value="C:nucleus"/>
    <property type="evidence" value="ECO:0007669"/>
    <property type="project" value="TreeGrafter"/>
</dbReference>
<dbReference type="AlphaFoldDB" id="A0A180G4M8"/>
<dbReference type="EMBL" id="ADAS02000422">
    <property type="protein sequence ID" value="OAV87409.1"/>
    <property type="molecule type" value="Genomic_DNA"/>
</dbReference>